<dbReference type="PANTHER" id="PTHR42946:SF1">
    <property type="entry name" value="PHOSPHOGLUCOMUTASE (ALPHA-D-GLUCOSE-1,6-BISPHOSPHATE-DEPENDENT)"/>
    <property type="match status" value="1"/>
</dbReference>
<protein>
    <submittedName>
        <fullName evidence="3">Uncharacterized protein</fullName>
    </submittedName>
</protein>
<reference evidence="3 4" key="1">
    <citation type="submission" date="2024-01" db="EMBL/GenBank/DDBJ databases">
        <title>The genomes of 5 underutilized Papilionoideae crops provide insights into root nodulation and disease resistanc.</title>
        <authorList>
            <person name="Yuan L."/>
        </authorList>
    </citation>
    <scope>NUCLEOTIDE SEQUENCE [LARGE SCALE GENOMIC DNA]</scope>
    <source>
        <strain evidence="3">ZHUSHIDOU_FW_LH</strain>
        <tissue evidence="3">Leaf</tissue>
    </source>
</reference>
<comment type="cofactor">
    <cofactor evidence="1">
        <name>Mg(2+)</name>
        <dbReference type="ChEBI" id="CHEBI:18420"/>
    </cofactor>
</comment>
<sequence>MVRSRLSLVICASSASATEVSYLDKVDFLRLQNGSDIRGVAVEGVEGEPVNLTEPVAEAIGAAFNLLHG</sequence>
<dbReference type="PANTHER" id="PTHR42946">
    <property type="entry name" value="PHOSPHOHEXOSE MUTASE"/>
    <property type="match status" value="1"/>
</dbReference>
<dbReference type="GO" id="GO:0009570">
    <property type="term" value="C:chloroplast stroma"/>
    <property type="evidence" value="ECO:0007669"/>
    <property type="project" value="TreeGrafter"/>
</dbReference>
<evidence type="ECO:0000256" key="2">
    <source>
        <dbReference type="ARBA" id="ARBA00022553"/>
    </source>
</evidence>
<evidence type="ECO:0000313" key="3">
    <source>
        <dbReference type="EMBL" id="KAK7268077.1"/>
    </source>
</evidence>
<keyword evidence="2" id="KW-0597">Phosphoprotein</keyword>
<evidence type="ECO:0000313" key="4">
    <source>
        <dbReference type="Proteomes" id="UP001372338"/>
    </source>
</evidence>
<gene>
    <name evidence="3" type="ORF">RIF29_20763</name>
</gene>
<dbReference type="InterPro" id="IPR050060">
    <property type="entry name" value="Phosphoglucosamine_mutase"/>
</dbReference>
<accession>A0AAN9F226</accession>
<proteinExistence type="predicted"/>
<name>A0AAN9F226_CROPI</name>
<dbReference type="AlphaFoldDB" id="A0AAN9F226"/>
<dbReference type="EMBL" id="JAYWIO010000004">
    <property type="protein sequence ID" value="KAK7268077.1"/>
    <property type="molecule type" value="Genomic_DNA"/>
</dbReference>
<dbReference type="Proteomes" id="UP001372338">
    <property type="component" value="Unassembled WGS sequence"/>
</dbReference>
<keyword evidence="4" id="KW-1185">Reference proteome</keyword>
<dbReference type="GO" id="GO:0004615">
    <property type="term" value="F:phosphomannomutase activity"/>
    <property type="evidence" value="ECO:0007669"/>
    <property type="project" value="TreeGrafter"/>
</dbReference>
<comment type="caution">
    <text evidence="3">The sequence shown here is derived from an EMBL/GenBank/DDBJ whole genome shotgun (WGS) entry which is preliminary data.</text>
</comment>
<organism evidence="3 4">
    <name type="scientific">Crotalaria pallida</name>
    <name type="common">Smooth rattlebox</name>
    <name type="synonym">Crotalaria striata</name>
    <dbReference type="NCBI Taxonomy" id="3830"/>
    <lineage>
        <taxon>Eukaryota</taxon>
        <taxon>Viridiplantae</taxon>
        <taxon>Streptophyta</taxon>
        <taxon>Embryophyta</taxon>
        <taxon>Tracheophyta</taxon>
        <taxon>Spermatophyta</taxon>
        <taxon>Magnoliopsida</taxon>
        <taxon>eudicotyledons</taxon>
        <taxon>Gunneridae</taxon>
        <taxon>Pentapetalae</taxon>
        <taxon>rosids</taxon>
        <taxon>fabids</taxon>
        <taxon>Fabales</taxon>
        <taxon>Fabaceae</taxon>
        <taxon>Papilionoideae</taxon>
        <taxon>50 kb inversion clade</taxon>
        <taxon>genistoids sensu lato</taxon>
        <taxon>core genistoids</taxon>
        <taxon>Crotalarieae</taxon>
        <taxon>Crotalaria</taxon>
    </lineage>
</organism>
<evidence type="ECO:0000256" key="1">
    <source>
        <dbReference type="ARBA" id="ARBA00001946"/>
    </source>
</evidence>